<dbReference type="Pfam" id="PF26059">
    <property type="entry name" value="DUF8020"/>
    <property type="match status" value="1"/>
</dbReference>
<sequence>MKSVAAAAVTLLAATSVTVALGGGTANADPTESIGYETSVTTEGAVSTVLDAGAFRIESGADSVEIVGNSGTVLASVPLTYSVNGAQYSIVPALVGDRQLLLTPQPAALVSEVAGPVSKQAAFDNMINQIVIGYTNGGAVGTAIGAGLGFAIGCVSIFPNFIAGCIIGTAIGVVAGTIIGTVNANPNVQPAVFEYFTTP</sequence>
<accession>A0ABZ2PVZ0</accession>
<gene>
    <name evidence="3" type="ORF">WDS16_09345</name>
</gene>
<proteinExistence type="predicted"/>
<evidence type="ECO:0000313" key="3">
    <source>
        <dbReference type="EMBL" id="WXG70671.1"/>
    </source>
</evidence>
<name>A0ABZ2PVZ0_9NOCA</name>
<feature type="chain" id="PRO_5047000086" description="DUF8020 domain-containing protein" evidence="1">
    <location>
        <begin position="29"/>
        <end position="199"/>
    </location>
</feature>
<dbReference type="InterPro" id="IPR058333">
    <property type="entry name" value="DUF8020"/>
</dbReference>
<evidence type="ECO:0000259" key="2">
    <source>
        <dbReference type="Pfam" id="PF26059"/>
    </source>
</evidence>
<organism evidence="3 4">
    <name type="scientific">Rhodococcus sovatensis</name>
    <dbReference type="NCBI Taxonomy" id="1805840"/>
    <lineage>
        <taxon>Bacteria</taxon>
        <taxon>Bacillati</taxon>
        <taxon>Actinomycetota</taxon>
        <taxon>Actinomycetes</taxon>
        <taxon>Mycobacteriales</taxon>
        <taxon>Nocardiaceae</taxon>
        <taxon>Rhodococcus</taxon>
    </lineage>
</organism>
<dbReference type="EMBL" id="CP147846">
    <property type="protein sequence ID" value="WXG70671.1"/>
    <property type="molecule type" value="Genomic_DNA"/>
</dbReference>
<reference evidence="3 4" key="1">
    <citation type="submission" date="2024-03" db="EMBL/GenBank/DDBJ databases">
        <title>Natural products discovery in diverse microorganisms through a two-stage MS feature dereplication strategy.</title>
        <authorList>
            <person name="Zhang R."/>
        </authorList>
    </citation>
    <scope>NUCLEOTIDE SEQUENCE [LARGE SCALE GENOMIC DNA]</scope>
    <source>
        <strain evidence="3 4">18930</strain>
    </source>
</reference>
<evidence type="ECO:0000256" key="1">
    <source>
        <dbReference type="SAM" id="SignalP"/>
    </source>
</evidence>
<keyword evidence="4" id="KW-1185">Reference proteome</keyword>
<evidence type="ECO:0000313" key="4">
    <source>
        <dbReference type="Proteomes" id="UP001432000"/>
    </source>
</evidence>
<dbReference type="Proteomes" id="UP001432000">
    <property type="component" value="Chromosome"/>
</dbReference>
<keyword evidence="1" id="KW-0732">Signal</keyword>
<feature type="domain" description="DUF8020" evidence="2">
    <location>
        <begin position="34"/>
        <end position="105"/>
    </location>
</feature>
<dbReference type="RefSeq" id="WP_338892225.1">
    <property type="nucleotide sequence ID" value="NZ_CP147846.1"/>
</dbReference>
<protein>
    <recommendedName>
        <fullName evidence="2">DUF8020 domain-containing protein</fullName>
    </recommendedName>
</protein>
<feature type="signal peptide" evidence="1">
    <location>
        <begin position="1"/>
        <end position="28"/>
    </location>
</feature>